<evidence type="ECO:0000313" key="3">
    <source>
        <dbReference type="EMBL" id="KIO34553.1"/>
    </source>
</evidence>
<keyword evidence="4" id="KW-1185">Reference proteome</keyword>
<proteinExistence type="predicted"/>
<dbReference type="Gene3D" id="3.60.15.10">
    <property type="entry name" value="Ribonuclease Z/Hydroxyacylglutathione hydrolase-like"/>
    <property type="match status" value="1"/>
</dbReference>
<feature type="domain" description="Metallo-beta-lactamase" evidence="2">
    <location>
        <begin position="75"/>
        <end position="194"/>
    </location>
</feature>
<reference evidence="3 4" key="1">
    <citation type="submission" date="2014-04" db="EMBL/GenBank/DDBJ databases">
        <authorList>
            <consortium name="DOE Joint Genome Institute"/>
            <person name="Kuo A."/>
            <person name="Girlanda M."/>
            <person name="Perotto S."/>
            <person name="Kohler A."/>
            <person name="Nagy L.G."/>
            <person name="Floudas D."/>
            <person name="Copeland A."/>
            <person name="Barry K.W."/>
            <person name="Cichocki N."/>
            <person name="Veneault-Fourrey C."/>
            <person name="LaButti K."/>
            <person name="Lindquist E.A."/>
            <person name="Lipzen A."/>
            <person name="Lundell T."/>
            <person name="Morin E."/>
            <person name="Murat C."/>
            <person name="Sun H."/>
            <person name="Tunlid A."/>
            <person name="Henrissat B."/>
            <person name="Grigoriev I.V."/>
            <person name="Hibbett D.S."/>
            <person name="Martin F."/>
            <person name="Nordberg H.P."/>
            <person name="Cantor M.N."/>
            <person name="Hua S.X."/>
        </authorList>
    </citation>
    <scope>NUCLEOTIDE SEQUENCE [LARGE SCALE GENOMIC DNA]</scope>
    <source>
        <strain evidence="3 4">MUT 4182</strain>
    </source>
</reference>
<dbReference type="STRING" id="1051891.A0A0C3LKC5"/>
<sequence length="418" mass="45836">MFEFIFNGTATSSSIPAIQCLTDPNTTCKTCPTTLTPEGKKNIRRNTSGILRKRITEVLDDGNGGMETQERDLVIVIDVGKTFLQAAMEWFPKYGLRKIDAVLLTHSHADATNGLDDLRGWTLNAAIQSHLDIYVNAPTFNEIKRAFPYLVSSGLATGGGAVPEFRWHMIEDSVSFSVGGENGFWITPVAVDHGLQFPPPKPISNIPLDRIHGPLNLDSPGTRTPAPISTSQPAATDQTSPLEPPRREPYKCLSFIFNNSLVYMSDVSNIPDEQWPTLLQPPTQFEMGSPAAVEHVNVRPTRANHKVFIVDVLRPFPYASHFGLDQAVQAVRKMGAARNYILGFNHDMNHDQWTAIGEAIGQPRESWAQCTDPDVKAALDLVSEGSAAWVRPAFDGLRIVIPEPEDGLDASLVDGDGQ</sequence>
<evidence type="ECO:0000259" key="2">
    <source>
        <dbReference type="Pfam" id="PF12706"/>
    </source>
</evidence>
<protein>
    <recommendedName>
        <fullName evidence="2">Metallo-beta-lactamase domain-containing protein</fullName>
    </recommendedName>
</protein>
<gene>
    <name evidence="3" type="ORF">M407DRAFT_16528</name>
</gene>
<reference evidence="4" key="2">
    <citation type="submission" date="2015-01" db="EMBL/GenBank/DDBJ databases">
        <title>Evolutionary Origins and Diversification of the Mycorrhizal Mutualists.</title>
        <authorList>
            <consortium name="DOE Joint Genome Institute"/>
            <consortium name="Mycorrhizal Genomics Consortium"/>
            <person name="Kohler A."/>
            <person name="Kuo A."/>
            <person name="Nagy L.G."/>
            <person name="Floudas D."/>
            <person name="Copeland A."/>
            <person name="Barry K.W."/>
            <person name="Cichocki N."/>
            <person name="Veneault-Fourrey C."/>
            <person name="LaButti K."/>
            <person name="Lindquist E.A."/>
            <person name="Lipzen A."/>
            <person name="Lundell T."/>
            <person name="Morin E."/>
            <person name="Murat C."/>
            <person name="Riley R."/>
            <person name="Ohm R."/>
            <person name="Sun H."/>
            <person name="Tunlid A."/>
            <person name="Henrissat B."/>
            <person name="Grigoriev I.V."/>
            <person name="Hibbett D.S."/>
            <person name="Martin F."/>
        </authorList>
    </citation>
    <scope>NUCLEOTIDE SEQUENCE [LARGE SCALE GENOMIC DNA]</scope>
    <source>
        <strain evidence="4">MUT 4182</strain>
    </source>
</reference>
<organism evidence="3 4">
    <name type="scientific">Tulasnella calospora MUT 4182</name>
    <dbReference type="NCBI Taxonomy" id="1051891"/>
    <lineage>
        <taxon>Eukaryota</taxon>
        <taxon>Fungi</taxon>
        <taxon>Dikarya</taxon>
        <taxon>Basidiomycota</taxon>
        <taxon>Agaricomycotina</taxon>
        <taxon>Agaricomycetes</taxon>
        <taxon>Cantharellales</taxon>
        <taxon>Tulasnellaceae</taxon>
        <taxon>Tulasnella</taxon>
    </lineage>
</organism>
<evidence type="ECO:0000313" key="4">
    <source>
        <dbReference type="Proteomes" id="UP000054248"/>
    </source>
</evidence>
<dbReference type="InterPro" id="IPR001279">
    <property type="entry name" value="Metallo-B-lactamas"/>
</dbReference>
<dbReference type="PANTHER" id="PTHR42663:SF6">
    <property type="entry name" value="HYDROLASE C777.06C-RELATED"/>
    <property type="match status" value="1"/>
</dbReference>
<dbReference type="OrthoDB" id="341300at2759"/>
<dbReference type="Proteomes" id="UP000054248">
    <property type="component" value="Unassembled WGS sequence"/>
</dbReference>
<dbReference type="PANTHER" id="PTHR42663">
    <property type="entry name" value="HYDROLASE C777.06C-RELATED-RELATED"/>
    <property type="match status" value="1"/>
</dbReference>
<dbReference type="InterPro" id="IPR036866">
    <property type="entry name" value="RibonucZ/Hydroxyglut_hydro"/>
</dbReference>
<dbReference type="EMBL" id="KN822942">
    <property type="protein sequence ID" value="KIO34553.1"/>
    <property type="molecule type" value="Genomic_DNA"/>
</dbReference>
<dbReference type="SUPFAM" id="SSF56281">
    <property type="entry name" value="Metallo-hydrolase/oxidoreductase"/>
    <property type="match status" value="1"/>
</dbReference>
<dbReference type="AlphaFoldDB" id="A0A0C3LKC5"/>
<name>A0A0C3LKC5_9AGAM</name>
<evidence type="ECO:0000256" key="1">
    <source>
        <dbReference type="SAM" id="MobiDB-lite"/>
    </source>
</evidence>
<feature type="compositionally biased region" description="Polar residues" evidence="1">
    <location>
        <begin position="219"/>
        <end position="241"/>
    </location>
</feature>
<feature type="region of interest" description="Disordered" evidence="1">
    <location>
        <begin position="210"/>
        <end position="247"/>
    </location>
</feature>
<dbReference type="Pfam" id="PF12706">
    <property type="entry name" value="Lactamase_B_2"/>
    <property type="match status" value="1"/>
</dbReference>
<dbReference type="HOGENOM" id="CLU_044538_1_2_1"/>
<accession>A0A0C3LKC5</accession>
<dbReference type="CDD" id="cd16279">
    <property type="entry name" value="metallo-hydrolase-like_MBL-fold"/>
    <property type="match status" value="1"/>
</dbReference>